<feature type="region of interest" description="Disordered" evidence="1">
    <location>
        <begin position="46"/>
        <end position="95"/>
    </location>
</feature>
<dbReference type="EMBL" id="JAHRIP010048621">
    <property type="protein sequence ID" value="MEQ2299892.1"/>
    <property type="molecule type" value="Genomic_DNA"/>
</dbReference>
<reference evidence="2 3" key="1">
    <citation type="submission" date="2021-06" db="EMBL/GenBank/DDBJ databases">
        <authorList>
            <person name="Palmer J.M."/>
        </authorList>
    </citation>
    <scope>NUCLEOTIDE SEQUENCE [LARGE SCALE GENOMIC DNA]</scope>
    <source>
        <strain evidence="2 3">AS_MEX2019</strain>
        <tissue evidence="2">Muscle</tissue>
    </source>
</reference>
<feature type="compositionally biased region" description="Polar residues" evidence="1">
    <location>
        <begin position="46"/>
        <end position="79"/>
    </location>
</feature>
<proteinExistence type="predicted"/>
<sequence>MELNMHLAENNEIGSVPLSIHSPPITYLRSQQQTNQQLDQMSSMLQHALNTSPSSSTEVAAASLVSQQLPHSRDVTSPNLERFSCESAASPSSPT</sequence>
<keyword evidence="3" id="KW-1185">Reference proteome</keyword>
<protein>
    <submittedName>
        <fullName evidence="2">Uncharacterized protein</fullName>
    </submittedName>
</protein>
<name>A0ABV0Z140_9TELE</name>
<evidence type="ECO:0000256" key="1">
    <source>
        <dbReference type="SAM" id="MobiDB-lite"/>
    </source>
</evidence>
<dbReference type="Proteomes" id="UP001469553">
    <property type="component" value="Unassembled WGS sequence"/>
</dbReference>
<accession>A0ABV0Z140</accession>
<evidence type="ECO:0000313" key="2">
    <source>
        <dbReference type="EMBL" id="MEQ2299892.1"/>
    </source>
</evidence>
<feature type="non-terminal residue" evidence="2">
    <location>
        <position position="95"/>
    </location>
</feature>
<evidence type="ECO:0000313" key="3">
    <source>
        <dbReference type="Proteomes" id="UP001469553"/>
    </source>
</evidence>
<organism evidence="2 3">
    <name type="scientific">Ameca splendens</name>
    <dbReference type="NCBI Taxonomy" id="208324"/>
    <lineage>
        <taxon>Eukaryota</taxon>
        <taxon>Metazoa</taxon>
        <taxon>Chordata</taxon>
        <taxon>Craniata</taxon>
        <taxon>Vertebrata</taxon>
        <taxon>Euteleostomi</taxon>
        <taxon>Actinopterygii</taxon>
        <taxon>Neopterygii</taxon>
        <taxon>Teleostei</taxon>
        <taxon>Neoteleostei</taxon>
        <taxon>Acanthomorphata</taxon>
        <taxon>Ovalentaria</taxon>
        <taxon>Atherinomorphae</taxon>
        <taxon>Cyprinodontiformes</taxon>
        <taxon>Goodeidae</taxon>
        <taxon>Ameca</taxon>
    </lineage>
</organism>
<gene>
    <name evidence="2" type="ORF">AMECASPLE_019635</name>
</gene>
<comment type="caution">
    <text evidence="2">The sequence shown here is derived from an EMBL/GenBank/DDBJ whole genome shotgun (WGS) entry which is preliminary data.</text>
</comment>